<reference evidence="3" key="2">
    <citation type="submission" date="2015-01" db="EMBL/GenBank/DDBJ databases">
        <title>Evolutionary Origins and Diversification of the Mycorrhizal Mutualists.</title>
        <authorList>
            <consortium name="DOE Joint Genome Institute"/>
            <consortium name="Mycorrhizal Genomics Consortium"/>
            <person name="Kohler A."/>
            <person name="Kuo A."/>
            <person name="Nagy L.G."/>
            <person name="Floudas D."/>
            <person name="Copeland A."/>
            <person name="Barry K.W."/>
            <person name="Cichocki N."/>
            <person name="Veneault-Fourrey C."/>
            <person name="LaButti K."/>
            <person name="Lindquist E.A."/>
            <person name="Lipzen A."/>
            <person name="Lundell T."/>
            <person name="Morin E."/>
            <person name="Murat C."/>
            <person name="Riley R."/>
            <person name="Ohm R."/>
            <person name="Sun H."/>
            <person name="Tunlid A."/>
            <person name="Henrissat B."/>
            <person name="Grigoriev I.V."/>
            <person name="Hibbett D.S."/>
            <person name="Martin F."/>
        </authorList>
    </citation>
    <scope>NUCLEOTIDE SEQUENCE [LARGE SCALE GENOMIC DNA]</scope>
    <source>
        <strain evidence="3">441</strain>
    </source>
</reference>
<dbReference type="InterPro" id="IPR054464">
    <property type="entry name" value="ULD_fung"/>
</dbReference>
<dbReference type="Pfam" id="PF22893">
    <property type="entry name" value="ULD_2"/>
    <property type="match status" value="1"/>
</dbReference>
<evidence type="ECO:0000313" key="2">
    <source>
        <dbReference type="EMBL" id="KIK16579.1"/>
    </source>
</evidence>
<proteinExistence type="predicted"/>
<feature type="non-terminal residue" evidence="2">
    <location>
        <position position="1"/>
    </location>
</feature>
<feature type="domain" description="Ubiquitin-like" evidence="1">
    <location>
        <begin position="4"/>
        <end position="91"/>
    </location>
</feature>
<evidence type="ECO:0000313" key="3">
    <source>
        <dbReference type="Proteomes" id="UP000054018"/>
    </source>
</evidence>
<feature type="non-terminal residue" evidence="2">
    <location>
        <position position="92"/>
    </location>
</feature>
<dbReference type="AlphaFoldDB" id="A0A0C9YRU0"/>
<sequence>AMTPDCVVVVDATGEQHRMLLDQCRSLDQLRDFLPGILSQCRPDRARIQWWYIDRDQYDFVIDDGTNVTQLTRESDVWSTIEAGTKIIMRVI</sequence>
<organism evidence="2 3">
    <name type="scientific">Pisolithus microcarpus 441</name>
    <dbReference type="NCBI Taxonomy" id="765257"/>
    <lineage>
        <taxon>Eukaryota</taxon>
        <taxon>Fungi</taxon>
        <taxon>Dikarya</taxon>
        <taxon>Basidiomycota</taxon>
        <taxon>Agaricomycotina</taxon>
        <taxon>Agaricomycetes</taxon>
        <taxon>Agaricomycetidae</taxon>
        <taxon>Boletales</taxon>
        <taxon>Sclerodermatineae</taxon>
        <taxon>Pisolithaceae</taxon>
        <taxon>Pisolithus</taxon>
    </lineage>
</organism>
<protein>
    <recommendedName>
        <fullName evidence="1">Ubiquitin-like domain-containing protein</fullName>
    </recommendedName>
</protein>
<dbReference type="EMBL" id="KN833853">
    <property type="protein sequence ID" value="KIK16579.1"/>
    <property type="molecule type" value="Genomic_DNA"/>
</dbReference>
<gene>
    <name evidence="2" type="ORF">PISMIDRAFT_71548</name>
</gene>
<name>A0A0C9YRU0_9AGAM</name>
<keyword evidence="3" id="KW-1185">Reference proteome</keyword>
<dbReference type="HOGENOM" id="CLU_2503983_0_0_1"/>
<accession>A0A0C9YRU0</accession>
<dbReference type="OrthoDB" id="2639018at2759"/>
<reference evidence="2 3" key="1">
    <citation type="submission" date="2014-04" db="EMBL/GenBank/DDBJ databases">
        <authorList>
            <consortium name="DOE Joint Genome Institute"/>
            <person name="Kuo A."/>
            <person name="Kohler A."/>
            <person name="Costa M.D."/>
            <person name="Nagy L.G."/>
            <person name="Floudas D."/>
            <person name="Copeland A."/>
            <person name="Barry K.W."/>
            <person name="Cichocki N."/>
            <person name="Veneault-Fourrey C."/>
            <person name="LaButti K."/>
            <person name="Lindquist E.A."/>
            <person name="Lipzen A."/>
            <person name="Lundell T."/>
            <person name="Morin E."/>
            <person name="Murat C."/>
            <person name="Sun H."/>
            <person name="Tunlid A."/>
            <person name="Henrissat B."/>
            <person name="Grigoriev I.V."/>
            <person name="Hibbett D.S."/>
            <person name="Martin F."/>
            <person name="Nordberg H.P."/>
            <person name="Cantor M.N."/>
            <person name="Hua S.X."/>
        </authorList>
    </citation>
    <scope>NUCLEOTIDE SEQUENCE [LARGE SCALE GENOMIC DNA]</scope>
    <source>
        <strain evidence="2 3">441</strain>
    </source>
</reference>
<evidence type="ECO:0000259" key="1">
    <source>
        <dbReference type="Pfam" id="PF22893"/>
    </source>
</evidence>
<dbReference type="Proteomes" id="UP000054018">
    <property type="component" value="Unassembled WGS sequence"/>
</dbReference>